<dbReference type="Proteomes" id="UP000177097">
    <property type="component" value="Unassembled WGS sequence"/>
</dbReference>
<gene>
    <name evidence="1" type="ORF">A3C17_03755</name>
</gene>
<sequence>MCGEGSQMSLIRSPHWANAREALKKRPRKNDTSYGVEATAKFRGVERGIDFLVSPTVLLRDEHPHHLDFGGEI</sequence>
<proteinExistence type="predicted"/>
<organism evidence="1 2">
    <name type="scientific">Candidatus Uhrbacteria bacterium RIFCSPHIGHO2_02_FULL_53_13</name>
    <dbReference type="NCBI Taxonomy" id="1802389"/>
    <lineage>
        <taxon>Bacteria</taxon>
        <taxon>Candidatus Uhriibacteriota</taxon>
    </lineage>
</organism>
<dbReference type="AlphaFoldDB" id="A0A1F7U099"/>
<name>A0A1F7U099_9BACT</name>
<comment type="caution">
    <text evidence="1">The sequence shown here is derived from an EMBL/GenBank/DDBJ whole genome shotgun (WGS) entry which is preliminary data.</text>
</comment>
<protein>
    <submittedName>
        <fullName evidence="1">Uncharacterized protein</fullName>
    </submittedName>
</protein>
<dbReference type="STRING" id="1802389.A3C17_03755"/>
<reference evidence="1 2" key="1">
    <citation type="journal article" date="2016" name="Nat. Commun.">
        <title>Thousands of microbial genomes shed light on interconnected biogeochemical processes in an aquifer system.</title>
        <authorList>
            <person name="Anantharaman K."/>
            <person name="Brown C.T."/>
            <person name="Hug L.A."/>
            <person name="Sharon I."/>
            <person name="Castelle C.J."/>
            <person name="Probst A.J."/>
            <person name="Thomas B.C."/>
            <person name="Singh A."/>
            <person name="Wilkins M.J."/>
            <person name="Karaoz U."/>
            <person name="Brodie E.L."/>
            <person name="Williams K.H."/>
            <person name="Hubbard S.S."/>
            <person name="Banfield J.F."/>
        </authorList>
    </citation>
    <scope>NUCLEOTIDE SEQUENCE [LARGE SCALE GENOMIC DNA]</scope>
</reference>
<accession>A0A1F7U099</accession>
<evidence type="ECO:0000313" key="1">
    <source>
        <dbReference type="EMBL" id="OGL71238.1"/>
    </source>
</evidence>
<evidence type="ECO:0000313" key="2">
    <source>
        <dbReference type="Proteomes" id="UP000177097"/>
    </source>
</evidence>
<dbReference type="EMBL" id="MGDX01000016">
    <property type="protein sequence ID" value="OGL71238.1"/>
    <property type="molecule type" value="Genomic_DNA"/>
</dbReference>